<proteinExistence type="predicted"/>
<protein>
    <submittedName>
        <fullName evidence="1">Uncharacterized protein</fullName>
    </submittedName>
</protein>
<evidence type="ECO:0000313" key="1">
    <source>
        <dbReference type="EMBL" id="KAE9543880.1"/>
    </source>
</evidence>
<organism evidence="1 2">
    <name type="scientific">Aphis glycines</name>
    <name type="common">Soybean aphid</name>
    <dbReference type="NCBI Taxonomy" id="307491"/>
    <lineage>
        <taxon>Eukaryota</taxon>
        <taxon>Metazoa</taxon>
        <taxon>Ecdysozoa</taxon>
        <taxon>Arthropoda</taxon>
        <taxon>Hexapoda</taxon>
        <taxon>Insecta</taxon>
        <taxon>Pterygota</taxon>
        <taxon>Neoptera</taxon>
        <taxon>Paraneoptera</taxon>
        <taxon>Hemiptera</taxon>
        <taxon>Sternorrhyncha</taxon>
        <taxon>Aphidomorpha</taxon>
        <taxon>Aphidoidea</taxon>
        <taxon>Aphididae</taxon>
        <taxon>Aphidini</taxon>
        <taxon>Aphis</taxon>
        <taxon>Aphis</taxon>
    </lineage>
</organism>
<dbReference type="AlphaFoldDB" id="A0A6G0U528"/>
<name>A0A6G0U528_APHGL</name>
<reference evidence="1 2" key="1">
    <citation type="submission" date="2019-08" db="EMBL/GenBank/DDBJ databases">
        <title>The genome of the soybean aphid Biotype 1, its phylome, world population structure and adaptation to the North American continent.</title>
        <authorList>
            <person name="Giordano R."/>
            <person name="Donthu R.K."/>
            <person name="Hernandez A.G."/>
            <person name="Wright C.L."/>
            <person name="Zimin A.V."/>
        </authorList>
    </citation>
    <scope>NUCLEOTIDE SEQUENCE [LARGE SCALE GENOMIC DNA]</scope>
    <source>
        <tissue evidence="1">Whole aphids</tissue>
    </source>
</reference>
<gene>
    <name evidence="1" type="ORF">AGLY_001858</name>
</gene>
<keyword evidence="2" id="KW-1185">Reference proteome</keyword>
<dbReference type="Proteomes" id="UP000475862">
    <property type="component" value="Unassembled WGS sequence"/>
</dbReference>
<accession>A0A6G0U528</accession>
<evidence type="ECO:0000313" key="2">
    <source>
        <dbReference type="Proteomes" id="UP000475862"/>
    </source>
</evidence>
<dbReference type="EMBL" id="VYZN01000004">
    <property type="protein sequence ID" value="KAE9543880.1"/>
    <property type="molecule type" value="Genomic_DNA"/>
</dbReference>
<comment type="caution">
    <text evidence="1">The sequence shown here is derived from an EMBL/GenBank/DDBJ whole genome shotgun (WGS) entry which is preliminary data.</text>
</comment>
<sequence>MFFGYTHDDPDFVILLDPVFILYVVNKVGMLTLQDVINDLTRASLFSTKLVKFNSIGTILYDFATVNNITTRTSVMENYNRIVVIFELIPEKYYAKKNLIILFVELYCITARLSQLAAFIVDYIISYSSRGLPLAVYVLIKYSNGTAHPDMGRITDKNPKDCIEIHALRGVEWYGVTPQNVCQLLRLSKL</sequence>